<dbReference type="STRING" id="5865.A7AMV7"/>
<keyword evidence="3" id="KW-0012">Acyltransferase</keyword>
<dbReference type="EC" id="2.3.1.168" evidence="4"/>
<dbReference type="InParanoid" id="A7AMV7"/>
<dbReference type="Pfam" id="PF00364">
    <property type="entry name" value="Biotin_lipoyl"/>
    <property type="match status" value="1"/>
</dbReference>
<name>A7AMV7_BABBO</name>
<dbReference type="Proteomes" id="UP000002173">
    <property type="component" value="Unassembled WGS sequence"/>
</dbReference>
<evidence type="ECO:0000313" key="9">
    <source>
        <dbReference type="Proteomes" id="UP000002173"/>
    </source>
</evidence>
<reference evidence="9" key="2">
    <citation type="journal article" date="2020" name="Data Brief">
        <title>Transcriptome dataset of Babesia bovis life stages within vertebrate and invertebrate hosts.</title>
        <authorList>
            <person name="Ueti M.W."/>
            <person name="Johnson W.C."/>
            <person name="Kappmeyer L.S."/>
            <person name="Herndon D.R."/>
            <person name="Mousel M.R."/>
            <person name="Reif K.E."/>
            <person name="Taus N.S."/>
            <person name="Ifeonu O.O."/>
            <person name="Silva J.C."/>
            <person name="Suarez C.E."/>
            <person name="Brayton K.A."/>
        </authorList>
    </citation>
    <scope>NUCLEOTIDE SEQUENCE [LARGE SCALE GENOMIC DNA]</scope>
</reference>
<dbReference type="SUPFAM" id="SSF51230">
    <property type="entry name" value="Single hybrid motif"/>
    <property type="match status" value="1"/>
</dbReference>
<dbReference type="RefSeq" id="XP_001611459.1">
    <property type="nucleotide sequence ID" value="XM_001611409.1"/>
</dbReference>
<dbReference type="KEGG" id="bbo:BBOV_III003270"/>
<dbReference type="eggNOG" id="ENOG502QWVH">
    <property type="taxonomic scope" value="Eukaryota"/>
</dbReference>
<dbReference type="GO" id="GO:0005737">
    <property type="term" value="C:cytoplasm"/>
    <property type="evidence" value="ECO:0007669"/>
    <property type="project" value="TreeGrafter"/>
</dbReference>
<dbReference type="PANTHER" id="PTHR43178:SF5">
    <property type="entry name" value="LIPOAMIDE ACYLTRANSFERASE COMPONENT OF BRANCHED-CHAIN ALPHA-KETO ACID DEHYDROGENASE COMPLEX, MITOCHONDRIAL"/>
    <property type="match status" value="1"/>
</dbReference>
<evidence type="ECO:0000313" key="8">
    <source>
        <dbReference type="EMBL" id="EDO07891.1"/>
    </source>
</evidence>
<dbReference type="GO" id="GO:0043754">
    <property type="term" value="F:dihydrolipoamide branched chain acyltransferase activity"/>
    <property type="evidence" value="ECO:0007669"/>
    <property type="project" value="UniProtKB-EC"/>
</dbReference>
<organism evidence="8 9">
    <name type="scientific">Babesia bovis</name>
    <dbReference type="NCBI Taxonomy" id="5865"/>
    <lineage>
        <taxon>Eukaryota</taxon>
        <taxon>Sar</taxon>
        <taxon>Alveolata</taxon>
        <taxon>Apicomplexa</taxon>
        <taxon>Aconoidasida</taxon>
        <taxon>Piroplasmida</taxon>
        <taxon>Babesiidae</taxon>
        <taxon>Babesia</taxon>
    </lineage>
</organism>
<dbReference type="InterPro" id="IPR000089">
    <property type="entry name" value="Biotin_lipoyl"/>
</dbReference>
<evidence type="ECO:0000256" key="3">
    <source>
        <dbReference type="ARBA" id="ARBA00023315"/>
    </source>
</evidence>
<evidence type="ECO:0000256" key="4">
    <source>
        <dbReference type="ARBA" id="ARBA00038880"/>
    </source>
</evidence>
<dbReference type="PROSITE" id="PS50968">
    <property type="entry name" value="BIOTINYL_LIPOYL"/>
    <property type="match status" value="1"/>
</dbReference>
<evidence type="ECO:0000256" key="1">
    <source>
        <dbReference type="ARBA" id="ARBA00001938"/>
    </source>
</evidence>
<evidence type="ECO:0000256" key="5">
    <source>
        <dbReference type="ARBA" id="ARBA00039275"/>
    </source>
</evidence>
<dbReference type="VEuPathDB" id="PiroplasmaDB:BBOV_III003270"/>
<evidence type="ECO:0000256" key="6">
    <source>
        <dbReference type="ARBA" id="ARBA00042008"/>
    </source>
</evidence>
<sequence length="177" mass="19853">MYNIIRIRLAPKLVPALPTCLRRQVTRKFTVLSRGITAHTSTNDIAYCQDLALRTHSTVDAKGLLQPKNDELGTPVDTGTLFIVKVPHIGRDVKHSKIQQWHKQRGDEVDVGDLICVLETDQVLVNVQSQLSGTIVETVGNEGCRVKVGADLIIIRRPTEENEDELETEEECEHESY</sequence>
<dbReference type="PANTHER" id="PTHR43178">
    <property type="entry name" value="DIHYDROLIPOAMIDE ACETYLTRANSFERASE COMPONENT OF PYRUVATE DEHYDROGENASE COMPLEX"/>
    <property type="match status" value="1"/>
</dbReference>
<gene>
    <name evidence="8" type="ORF">BBOV_III003270</name>
</gene>
<dbReference type="InterPro" id="IPR050743">
    <property type="entry name" value="2-oxoacid_DH_E2_comp"/>
</dbReference>
<dbReference type="GO" id="GO:0031405">
    <property type="term" value="F:lipoic acid binding"/>
    <property type="evidence" value="ECO:0007669"/>
    <property type="project" value="TreeGrafter"/>
</dbReference>
<comment type="caution">
    <text evidence="8">The sequence shown here is derived from an EMBL/GenBank/DDBJ whole genome shotgun (WGS) entry which is preliminary data.</text>
</comment>
<dbReference type="CDD" id="cd06849">
    <property type="entry name" value="lipoyl_domain"/>
    <property type="match status" value="1"/>
</dbReference>
<evidence type="ECO:0000256" key="2">
    <source>
        <dbReference type="ARBA" id="ARBA00022679"/>
    </source>
</evidence>
<dbReference type="AlphaFoldDB" id="A7AMV7"/>
<dbReference type="GeneID" id="5479707"/>
<feature type="domain" description="Lipoyl-binding" evidence="7">
    <location>
        <begin position="81"/>
        <end position="156"/>
    </location>
</feature>
<reference evidence="9" key="3">
    <citation type="journal article" date="2021" name="Int. J. Parasitol.">
        <title>Comparative analysis of gene expression between Babesia bovis blood stages and kinetes allowed by improved genome annotation.</title>
        <authorList>
            <person name="Ueti M.W."/>
            <person name="Johnson W.C."/>
            <person name="Kappmeyer L.S."/>
            <person name="Herndon D.R."/>
            <person name="Mousel M.R."/>
            <person name="Reif K.E."/>
            <person name="Taus N.S."/>
            <person name="Ifeonu O.O."/>
            <person name="Silva J.C."/>
            <person name="Suarez C.E."/>
            <person name="Brayton K.A."/>
        </authorList>
    </citation>
    <scope>NUCLEOTIDE SEQUENCE [LARGE SCALE GENOMIC DNA]</scope>
</reference>
<reference evidence="8 9" key="1">
    <citation type="journal article" date="2007" name="PLoS Pathog.">
        <title>Genome sequence of Babesia bovis and comparative analysis of apicomplexan hemoprotozoa.</title>
        <authorList>
            <person name="Brayton K.A."/>
            <person name="Lau A.O.T."/>
            <person name="Herndon D.R."/>
            <person name="Hannick L."/>
            <person name="Kappmeyer L.S."/>
            <person name="Berens S.J."/>
            <person name="Bidwell S.L."/>
            <person name="Brown W.C."/>
            <person name="Crabtree J."/>
            <person name="Fadrosh D."/>
            <person name="Feldblum T."/>
            <person name="Forberger H.A."/>
            <person name="Haas B.J."/>
            <person name="Howell J.M."/>
            <person name="Khouri H."/>
            <person name="Koo H."/>
            <person name="Mann D.J."/>
            <person name="Norimine J."/>
            <person name="Paulsen I.T."/>
            <person name="Radune D."/>
            <person name="Ren Q."/>
            <person name="Smith R.K. Jr."/>
            <person name="Suarez C.E."/>
            <person name="White O."/>
            <person name="Wortman J.R."/>
            <person name="Knowles D.P. Jr."/>
            <person name="McElwain T.F."/>
            <person name="Nene V.M."/>
        </authorList>
    </citation>
    <scope>NUCLEOTIDE SEQUENCE [LARGE SCALE GENOMIC DNA]</scope>
    <source>
        <strain evidence="8">T2Bo</strain>
    </source>
</reference>
<keyword evidence="9" id="KW-1185">Reference proteome</keyword>
<keyword evidence="2" id="KW-0808">Transferase</keyword>
<proteinExistence type="predicted"/>
<dbReference type="InterPro" id="IPR011053">
    <property type="entry name" value="Single_hybrid_motif"/>
</dbReference>
<dbReference type="EMBL" id="AAXT01000001">
    <property type="protein sequence ID" value="EDO07891.1"/>
    <property type="molecule type" value="Genomic_DNA"/>
</dbReference>
<evidence type="ECO:0000259" key="7">
    <source>
        <dbReference type="PROSITE" id="PS50968"/>
    </source>
</evidence>
<accession>A7AMV7</accession>
<dbReference type="GO" id="GO:0016407">
    <property type="term" value="F:acetyltransferase activity"/>
    <property type="evidence" value="ECO:0007669"/>
    <property type="project" value="TreeGrafter"/>
</dbReference>
<protein>
    <recommendedName>
        <fullName evidence="5">Lipoamide acyltransferase component of branched-chain alpha-keto acid dehydrogenase complex, mitochondrial</fullName>
        <ecNumber evidence="4">2.3.1.168</ecNumber>
    </recommendedName>
    <alternativeName>
        <fullName evidence="6">Branched-chain alpha-keto acid dehydrogenase complex component E2</fullName>
    </alternativeName>
</protein>
<dbReference type="OMA" id="GTLFIVK"/>
<dbReference type="Gene3D" id="2.40.50.100">
    <property type="match status" value="1"/>
</dbReference>
<comment type="cofactor">
    <cofactor evidence="1">
        <name>(R)-lipoate</name>
        <dbReference type="ChEBI" id="CHEBI:83088"/>
    </cofactor>
</comment>